<reference evidence="2" key="1">
    <citation type="submission" date="2014-11" db="EMBL/GenBank/DDBJ databases">
        <authorList>
            <person name="Malar M.C."/>
            <person name="Sen D."/>
            <person name="Tripathy S."/>
        </authorList>
    </citation>
    <scope>NUCLEOTIDE SEQUENCE</scope>
    <source>
        <strain evidence="2">BDU141951</strain>
    </source>
</reference>
<reference evidence="2" key="2">
    <citation type="journal article" date="2015" name="Genome Announc.">
        <title>Draft Genome Sequence of Filamentous Marine Cyanobacterium Lyngbya confervoides Strain BDU141951.</title>
        <authorList>
            <person name="Chandrababunaidu M.M."/>
            <person name="Sen D."/>
            <person name="Tripathy S."/>
        </authorList>
    </citation>
    <scope>NUCLEOTIDE SEQUENCE</scope>
    <source>
        <strain evidence="2">BDU141951</strain>
    </source>
</reference>
<evidence type="ECO:0000313" key="2">
    <source>
        <dbReference type="EMBL" id="NEV67236.1"/>
    </source>
</evidence>
<name>A0A0C1YF61_9CYAN</name>
<dbReference type="InterPro" id="IPR008579">
    <property type="entry name" value="UGlyAH_Cupin_dom"/>
</dbReference>
<organism evidence="2">
    <name type="scientific">Lyngbya confervoides BDU141951</name>
    <dbReference type="NCBI Taxonomy" id="1574623"/>
    <lineage>
        <taxon>Bacteria</taxon>
        <taxon>Bacillati</taxon>
        <taxon>Cyanobacteriota</taxon>
        <taxon>Cyanophyceae</taxon>
        <taxon>Oscillatoriophycideae</taxon>
        <taxon>Oscillatoriales</taxon>
        <taxon>Microcoleaceae</taxon>
        <taxon>Lyngbya</taxon>
    </lineage>
</organism>
<reference evidence="2" key="3">
    <citation type="submission" date="2020-02" db="EMBL/GenBank/DDBJ databases">
        <authorList>
            <person name="Sarangi A.N."/>
            <person name="Ghosh S."/>
            <person name="Mukherjee M."/>
            <person name="Tripathy S."/>
        </authorList>
    </citation>
    <scope>NUCLEOTIDE SEQUENCE</scope>
    <source>
        <strain evidence="2">BDU141951</strain>
    </source>
</reference>
<proteinExistence type="predicted"/>
<comment type="caution">
    <text evidence="2">The sequence shown here is derived from an EMBL/GenBank/DDBJ whole genome shotgun (WGS) entry which is preliminary data.</text>
</comment>
<dbReference type="EMBL" id="JTHE02000003">
    <property type="protein sequence ID" value="NEV67236.1"/>
    <property type="molecule type" value="Genomic_DNA"/>
</dbReference>
<dbReference type="PANTHER" id="PTHR33271:SF22">
    <property type="entry name" value="OS04G0445200 PROTEIN"/>
    <property type="match status" value="1"/>
</dbReference>
<evidence type="ECO:0000259" key="1">
    <source>
        <dbReference type="Pfam" id="PF05899"/>
    </source>
</evidence>
<dbReference type="AlphaFoldDB" id="A0A0C1YF61"/>
<protein>
    <submittedName>
        <fullName evidence="2">Cupin domain-containing protein</fullName>
    </submittedName>
</protein>
<dbReference type="InterPro" id="IPR014710">
    <property type="entry name" value="RmlC-like_jellyroll"/>
</dbReference>
<feature type="domain" description="(S)-ureidoglycine aminohydrolase cupin" evidence="1">
    <location>
        <begin position="21"/>
        <end position="93"/>
    </location>
</feature>
<dbReference type="SUPFAM" id="SSF51182">
    <property type="entry name" value="RmlC-like cupins"/>
    <property type="match status" value="1"/>
</dbReference>
<dbReference type="PANTHER" id="PTHR33271">
    <property type="entry name" value="OS04G0445200 PROTEIN"/>
    <property type="match status" value="1"/>
</dbReference>
<dbReference type="Pfam" id="PF05899">
    <property type="entry name" value="Cupin_3"/>
    <property type="match status" value="1"/>
</dbReference>
<sequence length="98" mass="10814">MTVSPATHIVVESQPSRDRLAELGVFDWPIWTKEASTFPWTYDESETCYLLAGDVVVTPEGGSPVSMGAGDLVRFPAGMSCTWEIRTAVKKHYTFGDE</sequence>
<gene>
    <name evidence="2" type="ORF">QQ91_008900</name>
</gene>
<dbReference type="Gene3D" id="2.60.120.10">
    <property type="entry name" value="Jelly Rolls"/>
    <property type="match status" value="1"/>
</dbReference>
<dbReference type="InterPro" id="IPR011051">
    <property type="entry name" value="RmlC_Cupin_sf"/>
</dbReference>
<dbReference type="CDD" id="cd02227">
    <property type="entry name" value="cupin_TM1112-like"/>
    <property type="match status" value="1"/>
</dbReference>
<accession>A0A0C1YF61</accession>